<proteinExistence type="predicted"/>
<feature type="region of interest" description="Disordered" evidence="1">
    <location>
        <begin position="13"/>
        <end position="52"/>
    </location>
</feature>
<feature type="compositionally biased region" description="Basic and acidic residues" evidence="1">
    <location>
        <begin position="13"/>
        <end position="28"/>
    </location>
</feature>
<dbReference type="EMBL" id="ML975163">
    <property type="protein sequence ID" value="KAF1810958.1"/>
    <property type="molecule type" value="Genomic_DNA"/>
</dbReference>
<organism evidence="2">
    <name type="scientific">Eremomyces bilateralis CBS 781.70</name>
    <dbReference type="NCBI Taxonomy" id="1392243"/>
    <lineage>
        <taxon>Eukaryota</taxon>
        <taxon>Fungi</taxon>
        <taxon>Dikarya</taxon>
        <taxon>Ascomycota</taxon>
        <taxon>Pezizomycotina</taxon>
        <taxon>Dothideomycetes</taxon>
        <taxon>Dothideomycetes incertae sedis</taxon>
        <taxon>Eremomycetales</taxon>
        <taxon>Eremomycetaceae</taxon>
        <taxon>Eremomyces</taxon>
    </lineage>
</organism>
<accession>A0A6G1FYV8</accession>
<feature type="compositionally biased region" description="Basic and acidic residues" evidence="1">
    <location>
        <begin position="41"/>
        <end position="52"/>
    </location>
</feature>
<dbReference type="AlphaFoldDB" id="A0A6G1FYV8"/>
<dbReference type="Proteomes" id="UP000504638">
    <property type="component" value="Unplaced"/>
</dbReference>
<protein>
    <recommendedName>
        <fullName evidence="5">Ankyrin</fullName>
    </recommendedName>
</protein>
<evidence type="ECO:0000313" key="2">
    <source>
        <dbReference type="EMBL" id="KAF1810958.1"/>
    </source>
</evidence>
<dbReference type="GeneID" id="54423780"/>
<dbReference type="RefSeq" id="XP_033532589.1">
    <property type="nucleotide sequence ID" value="XM_033683210.1"/>
</dbReference>
<evidence type="ECO:0000313" key="4">
    <source>
        <dbReference type="RefSeq" id="XP_033532589.1"/>
    </source>
</evidence>
<feature type="compositionally biased region" description="Acidic residues" evidence="1">
    <location>
        <begin position="29"/>
        <end position="40"/>
    </location>
</feature>
<reference evidence="2 4" key="1">
    <citation type="submission" date="2020-01" db="EMBL/GenBank/DDBJ databases">
        <authorList>
            <consortium name="DOE Joint Genome Institute"/>
            <person name="Haridas S."/>
            <person name="Albert R."/>
            <person name="Binder M."/>
            <person name="Bloem J."/>
            <person name="Labutti K."/>
            <person name="Salamov A."/>
            <person name="Andreopoulos B."/>
            <person name="Baker S.E."/>
            <person name="Barry K."/>
            <person name="Bills G."/>
            <person name="Bluhm B.H."/>
            <person name="Cannon C."/>
            <person name="Castanera R."/>
            <person name="Culley D.E."/>
            <person name="Daum C."/>
            <person name="Ezra D."/>
            <person name="Gonzalez J.B."/>
            <person name="Henrissat B."/>
            <person name="Kuo A."/>
            <person name="Liang C."/>
            <person name="Lipzen A."/>
            <person name="Lutzoni F."/>
            <person name="Magnuson J."/>
            <person name="Mondo S."/>
            <person name="Nolan M."/>
            <person name="Ohm R."/>
            <person name="Pangilinan J."/>
            <person name="Park H.-J."/>
            <person name="Ramirez L."/>
            <person name="Alfaro M."/>
            <person name="Sun H."/>
            <person name="Tritt A."/>
            <person name="Yoshinaga Y."/>
            <person name="Zwiers L.-H."/>
            <person name="Turgeon B.G."/>
            <person name="Goodwin S.B."/>
            <person name="Spatafora J.W."/>
            <person name="Crous P.W."/>
            <person name="Grigoriev I.V."/>
        </authorList>
    </citation>
    <scope>NUCLEOTIDE SEQUENCE</scope>
    <source>
        <strain evidence="2 4">CBS 781.70</strain>
    </source>
</reference>
<evidence type="ECO:0008006" key="5">
    <source>
        <dbReference type="Google" id="ProtNLM"/>
    </source>
</evidence>
<evidence type="ECO:0000256" key="1">
    <source>
        <dbReference type="SAM" id="MobiDB-lite"/>
    </source>
</evidence>
<sequence length="401" mass="44955">MLQVVQIQYLPREDPQERYILHDGHTSDETDNESDGTNDESDSKSDSESDDSIHVYKTVMDDTFTIENIGEVSSQVKSRVTAVKCLNRGVGAFGEELANENRSKGDPIFYGNQGLFGFAVFTDDMKLFQWLLDIGLKFQREFPGTSDGDNPPTIFTINPEAFQVAMRLGRTKFLAEMLKQTGVGLPLEELVKKSGVEIKEKPKYYQGLSVHGKKRKDWVARGRGIVFNNNISTQNPPLLIAAKDGNIDTIEWFMSEAPLRHFKKFTEDHADDKRIKHLASLRGGIDKTLSTFLGVRCKCMPNDCYICANRSHSRTRSSLCGDVQAEGGYAGGPPILDRCHAFRNRQSLSGRLDTSDARLLASSPYLSEGPHRCWLESDSSRQNRLQSRPSYRVPGTLHSIP</sequence>
<name>A0A6G1FYV8_9PEZI</name>
<keyword evidence="3" id="KW-1185">Reference proteome</keyword>
<dbReference type="OrthoDB" id="539213at2759"/>
<feature type="region of interest" description="Disordered" evidence="1">
    <location>
        <begin position="377"/>
        <end position="401"/>
    </location>
</feature>
<reference evidence="4" key="2">
    <citation type="submission" date="2020-04" db="EMBL/GenBank/DDBJ databases">
        <authorList>
            <consortium name="NCBI Genome Project"/>
        </authorList>
    </citation>
    <scope>NUCLEOTIDE SEQUENCE</scope>
    <source>
        <strain evidence="4">CBS 781.70</strain>
    </source>
</reference>
<evidence type="ECO:0000313" key="3">
    <source>
        <dbReference type="Proteomes" id="UP000504638"/>
    </source>
</evidence>
<reference evidence="4" key="3">
    <citation type="submission" date="2025-04" db="UniProtKB">
        <authorList>
            <consortium name="RefSeq"/>
        </authorList>
    </citation>
    <scope>IDENTIFICATION</scope>
    <source>
        <strain evidence="4">CBS 781.70</strain>
    </source>
</reference>
<gene>
    <name evidence="2 4" type="ORF">P152DRAFT_72604</name>
</gene>